<evidence type="ECO:0000256" key="9">
    <source>
        <dbReference type="ARBA" id="ARBA00022842"/>
    </source>
</evidence>
<accession>A0A099F7F0</accession>
<dbReference type="InterPro" id="IPR006295">
    <property type="entry name" value="DNA_primase_DnaG"/>
</dbReference>
<reference evidence="15 17" key="1">
    <citation type="submission" date="2014-09" db="EMBL/GenBank/DDBJ databases">
        <authorList>
            <person name="McGinnis J.M."/>
            <person name="Wolfgang W.J."/>
        </authorList>
    </citation>
    <scope>NUCLEOTIDE SEQUENCE [LARGE SCALE GENOMIC DNA]</scope>
    <source>
        <strain evidence="15 17">JCM 14014</strain>
    </source>
</reference>
<dbReference type="GO" id="GO:0003677">
    <property type="term" value="F:DNA binding"/>
    <property type="evidence" value="ECO:0007669"/>
    <property type="project" value="UniProtKB-KW"/>
</dbReference>
<dbReference type="OrthoDB" id="9803773at2"/>
<evidence type="ECO:0000256" key="1">
    <source>
        <dbReference type="ARBA" id="ARBA00022478"/>
    </source>
</evidence>
<evidence type="ECO:0000256" key="10">
    <source>
        <dbReference type="ARBA" id="ARBA00023125"/>
    </source>
</evidence>
<dbReference type="InterPro" id="IPR013264">
    <property type="entry name" value="DNAG_N"/>
</dbReference>
<dbReference type="InterPro" id="IPR037068">
    <property type="entry name" value="DNA_primase_core_N_sf"/>
</dbReference>
<evidence type="ECO:0000313" key="18">
    <source>
        <dbReference type="Proteomes" id="UP000182312"/>
    </source>
</evidence>
<feature type="region of interest" description="Disordered" evidence="13">
    <location>
        <begin position="429"/>
        <end position="477"/>
    </location>
</feature>
<protein>
    <recommendedName>
        <fullName evidence="12">DNA primase</fullName>
        <ecNumber evidence="12">2.7.7.101</ecNumber>
    </recommendedName>
</protein>
<evidence type="ECO:0000256" key="5">
    <source>
        <dbReference type="ARBA" id="ARBA00022705"/>
    </source>
</evidence>
<comment type="cofactor">
    <cofactor evidence="12">
        <name>Zn(2+)</name>
        <dbReference type="ChEBI" id="CHEBI:29105"/>
    </cofactor>
    <text evidence="12">Binds 1 zinc ion per monomer.</text>
</comment>
<dbReference type="FunFam" id="3.40.1360.10:FF:000002">
    <property type="entry name" value="DNA primase"/>
    <property type="match status" value="1"/>
</dbReference>
<dbReference type="InterPro" id="IPR006171">
    <property type="entry name" value="TOPRIM_dom"/>
</dbReference>
<evidence type="ECO:0000256" key="13">
    <source>
        <dbReference type="SAM" id="MobiDB-lite"/>
    </source>
</evidence>
<comment type="similarity">
    <text evidence="12">Belongs to the DnaG primase family.</text>
</comment>
<keyword evidence="6 12" id="KW-0479">Metal-binding</keyword>
<dbReference type="Proteomes" id="UP000029846">
    <property type="component" value="Unassembled WGS sequence"/>
</dbReference>
<evidence type="ECO:0000259" key="14">
    <source>
        <dbReference type="PROSITE" id="PS50880"/>
    </source>
</evidence>
<gene>
    <name evidence="12" type="primary">dnaG</name>
    <name evidence="15" type="ORF">IT41_03180</name>
    <name evidence="16" type="ORF">SAMN04487972_104115</name>
</gene>
<dbReference type="InterPro" id="IPR030846">
    <property type="entry name" value="DnaG_bac"/>
</dbReference>
<feature type="domain" description="Toprim" evidence="14">
    <location>
        <begin position="262"/>
        <end position="344"/>
    </location>
</feature>
<dbReference type="InterPro" id="IPR036977">
    <property type="entry name" value="DNA_primase_Znf_CHC2"/>
</dbReference>
<evidence type="ECO:0000256" key="2">
    <source>
        <dbReference type="ARBA" id="ARBA00022515"/>
    </source>
</evidence>
<keyword evidence="8 12" id="KW-0862">Zinc</keyword>
<keyword evidence="17" id="KW-1185">Reference proteome</keyword>
<evidence type="ECO:0000256" key="4">
    <source>
        <dbReference type="ARBA" id="ARBA00022695"/>
    </source>
</evidence>
<keyword evidence="9" id="KW-0460">Magnesium</keyword>
<keyword evidence="7 12" id="KW-0863">Zinc-finger</keyword>
<reference evidence="16 18" key="3">
    <citation type="submission" date="2016-10" db="EMBL/GenBank/DDBJ databases">
        <authorList>
            <person name="de Groot N.N."/>
        </authorList>
    </citation>
    <scope>NUCLEOTIDE SEQUENCE [LARGE SCALE GENOMIC DNA]</scope>
    <source>
        <strain evidence="16 18">CGMCC 1.6117</strain>
    </source>
</reference>
<evidence type="ECO:0000313" key="17">
    <source>
        <dbReference type="Proteomes" id="UP000029846"/>
    </source>
</evidence>
<sequence>MSLPPQFLDEIRARVPLSRVIGRKVVWDLRRSNQAKGDWWAPCPFHGEKTASFHVDDQKGFYYCFGCHAKGDALTFLREAEGLGFIEAVQMLASEAGLQMPERDPREVQRADRRSELVAVMEQAARWFRLQLQTGAAQAARDYLARRGLDEAAGEAFGIGFAPDQRQGLFNALRSKGVDQALIVDAGLAAKPDDGGAPFDRFRGRIIFPIRDGRGRCIAFGGRAMDPNARAKYLNSPETVLFDKGRNLYNVGPARAAVARGKPLIVAEGYMDVIALVRAGFEGAVAPLGTAITEDQLRLMWRISPEPVIALDGDEAGLRAAMRLIDLALPMTGPGQALRFAFMPQGQDPDDLIRASGAAAMAGVLDEARPLVDLLWRRETEGRVFDSPERRAALDKALGDAIAKIPDKDTRDHYSAALKNLKWELFGPRRRDGATNRPPPREGWQGRKGQGRDARHLPVQPSEPARASRLSSPQAGEHEAEALIEAMVLAICAVYPELISSVEGHLERLEPQDEERAALVHDLLSGSQSGKGQRALEKIMALPQVIATPFIWKSVPLSEAELRLVNTLEQLSARRAVKREIERAEAEIVGLADEGLTWRVTESGRARQQADHPSLANLSDLGEDSDSRRAFLEAALKNEIWRKPRR</sequence>
<dbReference type="GO" id="GO:0005737">
    <property type="term" value="C:cytoplasm"/>
    <property type="evidence" value="ECO:0007669"/>
    <property type="project" value="TreeGrafter"/>
</dbReference>
<dbReference type="EC" id="2.7.7.101" evidence="12"/>
<keyword evidence="11 12" id="KW-0804">Transcription</keyword>
<dbReference type="InterPro" id="IPR050219">
    <property type="entry name" value="DnaG_primase"/>
</dbReference>
<feature type="zinc finger region" description="CHC2-type" evidence="12">
    <location>
        <begin position="43"/>
        <end position="67"/>
    </location>
</feature>
<evidence type="ECO:0000256" key="8">
    <source>
        <dbReference type="ARBA" id="ARBA00022833"/>
    </source>
</evidence>
<name>A0A099F7F0_9RHOB</name>
<evidence type="ECO:0000256" key="6">
    <source>
        <dbReference type="ARBA" id="ARBA00022723"/>
    </source>
</evidence>
<comment type="catalytic activity">
    <reaction evidence="12">
        <text>ssDNA + n NTP = ssDNA/pppN(pN)n-1 hybrid + (n-1) diphosphate.</text>
        <dbReference type="EC" id="2.7.7.101"/>
    </reaction>
</comment>
<evidence type="ECO:0000256" key="11">
    <source>
        <dbReference type="ARBA" id="ARBA00023163"/>
    </source>
</evidence>
<keyword evidence="4 12" id="KW-0548">Nucleotidyltransferase</keyword>
<dbReference type="PANTHER" id="PTHR30313:SF2">
    <property type="entry name" value="DNA PRIMASE"/>
    <property type="match status" value="1"/>
</dbReference>
<dbReference type="PROSITE" id="PS50880">
    <property type="entry name" value="TOPRIM"/>
    <property type="match status" value="1"/>
</dbReference>
<keyword evidence="1 12" id="KW-0240">DNA-directed RNA polymerase</keyword>
<dbReference type="CDD" id="cd03364">
    <property type="entry name" value="TOPRIM_DnaG_primases"/>
    <property type="match status" value="1"/>
</dbReference>
<keyword evidence="5 12" id="KW-0235">DNA replication</keyword>
<dbReference type="HAMAP" id="MF_00974">
    <property type="entry name" value="DNA_primase_DnaG"/>
    <property type="match status" value="1"/>
</dbReference>
<dbReference type="Pfam" id="PF08275">
    <property type="entry name" value="DNAG_N"/>
    <property type="match status" value="1"/>
</dbReference>
<dbReference type="PANTHER" id="PTHR30313">
    <property type="entry name" value="DNA PRIMASE"/>
    <property type="match status" value="1"/>
</dbReference>
<dbReference type="Proteomes" id="UP000182312">
    <property type="component" value="Unassembled WGS sequence"/>
</dbReference>
<keyword evidence="2 12" id="KW-0639">Primosome</keyword>
<dbReference type="AlphaFoldDB" id="A0A099F7F0"/>
<dbReference type="Gene3D" id="3.40.1360.10">
    <property type="match status" value="1"/>
</dbReference>
<evidence type="ECO:0000256" key="7">
    <source>
        <dbReference type="ARBA" id="ARBA00022771"/>
    </source>
</evidence>
<dbReference type="RefSeq" id="WP_036738725.1">
    <property type="nucleotide sequence ID" value="NZ_FOJO01000004.1"/>
</dbReference>
<dbReference type="NCBIfam" id="TIGR01391">
    <property type="entry name" value="dnaG"/>
    <property type="match status" value="1"/>
</dbReference>
<dbReference type="InterPro" id="IPR002694">
    <property type="entry name" value="Znf_CHC2"/>
</dbReference>
<dbReference type="InterPro" id="IPR034151">
    <property type="entry name" value="TOPRIM_DnaG_bac"/>
</dbReference>
<comment type="domain">
    <text evidence="12">Contains an N-terminal zinc-binding domain, a central core domain that contains the primase activity, and a C-terminal DnaB-binding domain.</text>
</comment>
<dbReference type="GO" id="GO:0003899">
    <property type="term" value="F:DNA-directed RNA polymerase activity"/>
    <property type="evidence" value="ECO:0007669"/>
    <property type="project" value="UniProtKB-UniRule"/>
</dbReference>
<evidence type="ECO:0000313" key="16">
    <source>
        <dbReference type="EMBL" id="SFA45917.1"/>
    </source>
</evidence>
<evidence type="ECO:0000256" key="12">
    <source>
        <dbReference type="HAMAP-Rule" id="MF_00974"/>
    </source>
</evidence>
<evidence type="ECO:0000256" key="3">
    <source>
        <dbReference type="ARBA" id="ARBA00022679"/>
    </source>
</evidence>
<dbReference type="GO" id="GO:0000428">
    <property type="term" value="C:DNA-directed RNA polymerase complex"/>
    <property type="evidence" value="ECO:0007669"/>
    <property type="project" value="UniProtKB-KW"/>
</dbReference>
<dbReference type="Pfam" id="PF01807">
    <property type="entry name" value="Zn_ribbon_DnaG"/>
    <property type="match status" value="1"/>
</dbReference>
<dbReference type="SUPFAM" id="SSF56731">
    <property type="entry name" value="DNA primase core"/>
    <property type="match status" value="1"/>
</dbReference>
<comment type="function">
    <text evidence="12">RNA polymerase that catalyzes the synthesis of short RNA molecules used as primers for DNA polymerase during DNA replication.</text>
</comment>
<dbReference type="Gene3D" id="3.90.980.10">
    <property type="entry name" value="DNA primase, catalytic core, N-terminal domain"/>
    <property type="match status" value="1"/>
</dbReference>
<dbReference type="SMART" id="SM00493">
    <property type="entry name" value="TOPRIM"/>
    <property type="match status" value="1"/>
</dbReference>
<dbReference type="eggNOG" id="COG0358">
    <property type="taxonomic scope" value="Bacteria"/>
</dbReference>
<keyword evidence="10 12" id="KW-0238">DNA-binding</keyword>
<organism evidence="15 17">
    <name type="scientific">Paracoccus halophilus</name>
    <dbReference type="NCBI Taxonomy" id="376733"/>
    <lineage>
        <taxon>Bacteria</taxon>
        <taxon>Pseudomonadati</taxon>
        <taxon>Pseudomonadota</taxon>
        <taxon>Alphaproteobacteria</taxon>
        <taxon>Rhodobacterales</taxon>
        <taxon>Paracoccaceae</taxon>
        <taxon>Paracoccus</taxon>
    </lineage>
</organism>
<dbReference type="EMBL" id="FOJO01000004">
    <property type="protein sequence ID" value="SFA45917.1"/>
    <property type="molecule type" value="Genomic_DNA"/>
</dbReference>
<comment type="subunit">
    <text evidence="12">Monomer. Interacts with DnaB.</text>
</comment>
<dbReference type="EMBL" id="JRKN01000003">
    <property type="protein sequence ID" value="KGJ06178.1"/>
    <property type="molecule type" value="Genomic_DNA"/>
</dbReference>
<proteinExistence type="inferred from homology"/>
<keyword evidence="3 12" id="KW-0808">Transferase</keyword>
<dbReference type="FunFam" id="3.90.980.10:FF:000001">
    <property type="entry name" value="DNA primase"/>
    <property type="match status" value="1"/>
</dbReference>
<dbReference type="GO" id="GO:0006269">
    <property type="term" value="P:DNA replication, synthesis of primer"/>
    <property type="evidence" value="ECO:0007669"/>
    <property type="project" value="UniProtKB-UniRule"/>
</dbReference>
<dbReference type="Gene3D" id="3.90.580.10">
    <property type="entry name" value="Zinc finger, CHC2-type domain"/>
    <property type="match status" value="1"/>
</dbReference>
<dbReference type="GO" id="GO:0008270">
    <property type="term" value="F:zinc ion binding"/>
    <property type="evidence" value="ECO:0007669"/>
    <property type="project" value="UniProtKB-UniRule"/>
</dbReference>
<dbReference type="Pfam" id="PF13662">
    <property type="entry name" value="Toprim_4"/>
    <property type="match status" value="1"/>
</dbReference>
<dbReference type="SMART" id="SM00400">
    <property type="entry name" value="ZnF_CHCC"/>
    <property type="match status" value="1"/>
</dbReference>
<reference evidence="15 17" key="2">
    <citation type="submission" date="2014-10" db="EMBL/GenBank/DDBJ databases">
        <title>Paracoccus sanguinis sp. nov., isolated from clinical specimens of New York State patients.</title>
        <authorList>
            <person name="Mingle L.A."/>
            <person name="Cole J.A."/>
            <person name="Lapierre P."/>
            <person name="Musser K.A."/>
        </authorList>
    </citation>
    <scope>NUCLEOTIDE SEQUENCE [LARGE SCALE GENOMIC DNA]</scope>
    <source>
        <strain evidence="15 17">JCM 14014</strain>
    </source>
</reference>
<evidence type="ECO:0000313" key="15">
    <source>
        <dbReference type="EMBL" id="KGJ06178.1"/>
    </source>
</evidence>
<dbReference type="GO" id="GO:1990077">
    <property type="term" value="C:primosome complex"/>
    <property type="evidence" value="ECO:0007669"/>
    <property type="project" value="UniProtKB-KW"/>
</dbReference>
<dbReference type="STRING" id="376733.SAMN04487972_104115"/>
<dbReference type="SUPFAM" id="SSF57783">
    <property type="entry name" value="Zinc beta-ribbon"/>
    <property type="match status" value="1"/>
</dbReference>